<evidence type="ECO:0000313" key="2">
    <source>
        <dbReference type="EMBL" id="PWR20498.1"/>
    </source>
</evidence>
<keyword evidence="1" id="KW-0732">Signal</keyword>
<dbReference type="OrthoDB" id="9814802at2"/>
<feature type="chain" id="PRO_5016336486" evidence="1">
    <location>
        <begin position="35"/>
        <end position="191"/>
    </location>
</feature>
<organism evidence="2 3">
    <name type="scientific">Zavarzinia compransoris</name>
    <dbReference type="NCBI Taxonomy" id="1264899"/>
    <lineage>
        <taxon>Bacteria</taxon>
        <taxon>Pseudomonadati</taxon>
        <taxon>Pseudomonadota</taxon>
        <taxon>Alphaproteobacteria</taxon>
        <taxon>Rhodospirillales</taxon>
        <taxon>Zavarziniaceae</taxon>
        <taxon>Zavarzinia</taxon>
    </lineage>
</organism>
<keyword evidence="3" id="KW-1185">Reference proteome</keyword>
<proteinExistence type="predicted"/>
<feature type="signal peptide" evidence="1">
    <location>
        <begin position="1"/>
        <end position="34"/>
    </location>
</feature>
<dbReference type="Gene3D" id="2.60.40.1880">
    <property type="entry name" value="Invasion associated locus B (IalB) protein"/>
    <property type="match status" value="1"/>
</dbReference>
<sequence>MDGQPTGALPPMFARLLFARLLFASLLFAAPALAEETKPDAETSTFGTWTMRCIAPAREDLPPCDILQTVTNRDNGQTIMQASFAYSPPQDKYAVQLVLPLGFLIPAGVLVRVEGGKDITDWPVTRCEAVGCLVERLLTAADFQEFRSHDKGMVVVLDPQGKPLALPLEFKGFAAALDAMTARNKAAHKPK</sequence>
<dbReference type="Proteomes" id="UP000246077">
    <property type="component" value="Unassembled WGS sequence"/>
</dbReference>
<dbReference type="AlphaFoldDB" id="A0A317E0A8"/>
<accession>A0A317E0A8</accession>
<dbReference type="EMBL" id="QGLF01000003">
    <property type="protein sequence ID" value="PWR20498.1"/>
    <property type="molecule type" value="Genomic_DNA"/>
</dbReference>
<evidence type="ECO:0000313" key="3">
    <source>
        <dbReference type="Proteomes" id="UP000246077"/>
    </source>
</evidence>
<evidence type="ECO:0000256" key="1">
    <source>
        <dbReference type="SAM" id="SignalP"/>
    </source>
</evidence>
<name>A0A317E0A8_9PROT</name>
<protein>
    <submittedName>
        <fullName evidence="2">Invasion associated locus B family protein</fullName>
    </submittedName>
</protein>
<comment type="caution">
    <text evidence="2">The sequence shown here is derived from an EMBL/GenBank/DDBJ whole genome shotgun (WGS) entry which is preliminary data.</text>
</comment>
<gene>
    <name evidence="2" type="ORF">DKG75_10850</name>
</gene>
<dbReference type="InterPro" id="IPR010642">
    <property type="entry name" value="Invasion_prot_B"/>
</dbReference>
<dbReference type="InterPro" id="IPR038696">
    <property type="entry name" value="IalB_sf"/>
</dbReference>
<reference evidence="3" key="1">
    <citation type="submission" date="2018-05" db="EMBL/GenBank/DDBJ databases">
        <title>Zavarzinia sp. HR-AS.</title>
        <authorList>
            <person name="Lee Y."/>
            <person name="Jeon C.O."/>
        </authorList>
    </citation>
    <scope>NUCLEOTIDE SEQUENCE [LARGE SCALE GENOMIC DNA]</scope>
    <source>
        <strain evidence="3">DSM 1231</strain>
    </source>
</reference>
<dbReference type="Pfam" id="PF06776">
    <property type="entry name" value="IalB"/>
    <property type="match status" value="1"/>
</dbReference>